<keyword evidence="4 14" id="KW-0997">Cell inner membrane</keyword>
<evidence type="ECO:0000256" key="12">
    <source>
        <dbReference type="ARBA" id="ARBA00023012"/>
    </source>
</evidence>
<dbReference type="SUPFAM" id="SSF47384">
    <property type="entry name" value="Homodimeric domain of signal transducing histidine kinase"/>
    <property type="match status" value="1"/>
</dbReference>
<keyword evidence="6 14" id="KW-0808">Transferase</keyword>
<dbReference type="EC" id="2.7.13.3" evidence="14"/>
<name>A1VW01_POLNA</name>
<dbReference type="InterPro" id="IPR050428">
    <property type="entry name" value="TCS_sensor_his_kinase"/>
</dbReference>
<dbReference type="InterPro" id="IPR036097">
    <property type="entry name" value="HisK_dim/P_sf"/>
</dbReference>
<keyword evidence="12 14" id="KW-0902">Two-component regulatory system</keyword>
<keyword evidence="11 14" id="KW-1133">Transmembrane helix</keyword>
<keyword evidence="13 14" id="KW-0472">Membrane</keyword>
<dbReference type="CDD" id="cd00075">
    <property type="entry name" value="HATPase"/>
    <property type="match status" value="1"/>
</dbReference>
<dbReference type="PROSITE" id="PS50109">
    <property type="entry name" value="HIS_KIN"/>
    <property type="match status" value="1"/>
</dbReference>
<sequence>MRIALASAFFGLILTGGATVTGFYALSRQLDARAAEELKGKRDLLLHVLSEMPSPEAIAQNQHRFGDLLIGHDDLHLALSDPTTGQSVASFSPTAQQSVVALDRKAITDSLIFHWSSASGVQFVAARGTGQVANGKAVRYYLSLDRRHDSKLLSGFIRTTLVALPVLLLLVGLGAWLIARTSLSPLRRFHRLAASVSTQSLGQRVSSSGLPTELYELAQAFNSMLERIDDGYQRLQAFSGELAHEMRTPVATLMGRTQVALSKTRTAAELREVLEGNVEELERLTRLIADMLFIASAEHNGDILNREPVELAREARQVAEYLSLLAEERGLTVEVAGAATVLGDRRLIQRALSNLVSNAIRHAHSNSKVDLLITTENERATVAVVNAGDGIAPHHLPHIFERFYRVDSARARLDGGTGLGLAIVRSIMSAHGGQVSAQSVLTGKTTFTLSFPEKMVIR</sequence>
<dbReference type="CDD" id="cd00082">
    <property type="entry name" value="HisKA"/>
    <property type="match status" value="1"/>
</dbReference>
<dbReference type="SMART" id="SM00304">
    <property type="entry name" value="HAMP"/>
    <property type="match status" value="1"/>
</dbReference>
<evidence type="ECO:0000256" key="8">
    <source>
        <dbReference type="ARBA" id="ARBA00022741"/>
    </source>
</evidence>
<dbReference type="SMART" id="SM00387">
    <property type="entry name" value="HATPase_c"/>
    <property type="match status" value="1"/>
</dbReference>
<keyword evidence="8 14" id="KW-0547">Nucleotide-binding</keyword>
<dbReference type="AlphaFoldDB" id="A1VW01"/>
<dbReference type="Pfam" id="PF00512">
    <property type="entry name" value="HisKA"/>
    <property type="match status" value="1"/>
</dbReference>
<evidence type="ECO:0000256" key="6">
    <source>
        <dbReference type="ARBA" id="ARBA00022679"/>
    </source>
</evidence>
<keyword evidence="5" id="KW-0597">Phosphoprotein</keyword>
<evidence type="ECO:0000256" key="14">
    <source>
        <dbReference type="RuleBase" id="RU364088"/>
    </source>
</evidence>
<keyword evidence="17" id="KW-0614">Plasmid</keyword>
<evidence type="ECO:0000256" key="13">
    <source>
        <dbReference type="ARBA" id="ARBA00023136"/>
    </source>
</evidence>
<protein>
    <recommendedName>
        <fullName evidence="14">Sensor protein</fullName>
        <ecNumber evidence="14">2.7.13.3</ecNumber>
    </recommendedName>
</protein>
<evidence type="ECO:0000256" key="7">
    <source>
        <dbReference type="ARBA" id="ARBA00022692"/>
    </source>
</evidence>
<dbReference type="CDD" id="cd06225">
    <property type="entry name" value="HAMP"/>
    <property type="match status" value="1"/>
</dbReference>
<dbReference type="Gene3D" id="3.30.565.10">
    <property type="entry name" value="Histidine kinase-like ATPase, C-terminal domain"/>
    <property type="match status" value="1"/>
</dbReference>
<dbReference type="InterPro" id="IPR003660">
    <property type="entry name" value="HAMP_dom"/>
</dbReference>
<dbReference type="eggNOG" id="COG5002">
    <property type="taxonomic scope" value="Bacteria"/>
</dbReference>
<dbReference type="PROSITE" id="PS50885">
    <property type="entry name" value="HAMP"/>
    <property type="match status" value="1"/>
</dbReference>
<dbReference type="Pfam" id="PF00672">
    <property type="entry name" value="HAMP"/>
    <property type="match status" value="1"/>
</dbReference>
<proteinExistence type="predicted"/>
<dbReference type="InterPro" id="IPR004358">
    <property type="entry name" value="Sig_transdc_His_kin-like_C"/>
</dbReference>
<feature type="domain" description="HAMP" evidence="16">
    <location>
        <begin position="180"/>
        <end position="233"/>
    </location>
</feature>
<evidence type="ECO:0000256" key="9">
    <source>
        <dbReference type="ARBA" id="ARBA00022777"/>
    </source>
</evidence>
<keyword evidence="9 14" id="KW-0418">Kinase</keyword>
<dbReference type="Pfam" id="PF02518">
    <property type="entry name" value="HATPase_c"/>
    <property type="match status" value="1"/>
</dbReference>
<reference evidence="18" key="1">
    <citation type="journal article" date="2009" name="Environ. Microbiol.">
        <title>The genome of Polaromonas naphthalenivorans strain CJ2, isolated from coal tar-contaminated sediment, reveals physiological and metabolic versatility and evolution through extensive horizontal gene transfer.</title>
        <authorList>
            <person name="Yagi J.M."/>
            <person name="Sims D."/>
            <person name="Brettin T."/>
            <person name="Bruce D."/>
            <person name="Madsen E.L."/>
        </authorList>
    </citation>
    <scope>NUCLEOTIDE SEQUENCE [LARGE SCALE GENOMIC DNA]</scope>
    <source>
        <strain evidence="18">CJ2</strain>
        <plasmid evidence="18">Plasmid pPNAP02</plasmid>
    </source>
</reference>
<evidence type="ECO:0000256" key="10">
    <source>
        <dbReference type="ARBA" id="ARBA00022840"/>
    </source>
</evidence>
<dbReference type="EMBL" id="CP000531">
    <property type="protein sequence ID" value="ABM39829.1"/>
    <property type="molecule type" value="Genomic_DNA"/>
</dbReference>
<comment type="catalytic activity">
    <reaction evidence="1 14">
        <text>ATP + protein L-histidine = ADP + protein N-phospho-L-histidine.</text>
        <dbReference type="EC" id="2.7.13.3"/>
    </reaction>
</comment>
<dbReference type="OrthoDB" id="9786919at2"/>
<dbReference type="KEGG" id="pna:Pnap_4557"/>
<evidence type="ECO:0000313" key="18">
    <source>
        <dbReference type="Proteomes" id="UP000000644"/>
    </source>
</evidence>
<dbReference type="Proteomes" id="UP000000644">
    <property type="component" value="Plasmid pPNAP02"/>
</dbReference>
<dbReference type="NCBIfam" id="TIGR01386">
    <property type="entry name" value="cztS_silS_copS"/>
    <property type="match status" value="1"/>
</dbReference>
<evidence type="ECO:0000256" key="4">
    <source>
        <dbReference type="ARBA" id="ARBA00022519"/>
    </source>
</evidence>
<dbReference type="PRINTS" id="PR00344">
    <property type="entry name" value="BCTRLSENSOR"/>
</dbReference>
<dbReference type="InterPro" id="IPR003594">
    <property type="entry name" value="HATPase_dom"/>
</dbReference>
<evidence type="ECO:0000313" key="17">
    <source>
        <dbReference type="EMBL" id="ABM39829.1"/>
    </source>
</evidence>
<dbReference type="GO" id="GO:0005524">
    <property type="term" value="F:ATP binding"/>
    <property type="evidence" value="ECO:0007669"/>
    <property type="project" value="UniProtKB-KW"/>
</dbReference>
<dbReference type="RefSeq" id="WP_011798136.1">
    <property type="nucleotide sequence ID" value="NC_008758.1"/>
</dbReference>
<feature type="domain" description="Histidine kinase" evidence="15">
    <location>
        <begin position="241"/>
        <end position="455"/>
    </location>
</feature>
<dbReference type="PANTHER" id="PTHR45436:SF9">
    <property type="entry name" value="SENSOR PROTEIN"/>
    <property type="match status" value="1"/>
</dbReference>
<keyword evidence="10 14" id="KW-0067">ATP-binding</keyword>
<evidence type="ECO:0000256" key="1">
    <source>
        <dbReference type="ARBA" id="ARBA00000085"/>
    </source>
</evidence>
<keyword evidence="3 14" id="KW-1003">Cell membrane</keyword>
<evidence type="ECO:0000256" key="3">
    <source>
        <dbReference type="ARBA" id="ARBA00022475"/>
    </source>
</evidence>
<evidence type="ECO:0000259" key="15">
    <source>
        <dbReference type="PROSITE" id="PS50109"/>
    </source>
</evidence>
<dbReference type="GO" id="GO:0005886">
    <property type="term" value="C:plasma membrane"/>
    <property type="evidence" value="ECO:0007669"/>
    <property type="project" value="UniProtKB-SubCell"/>
</dbReference>
<dbReference type="InterPro" id="IPR005467">
    <property type="entry name" value="His_kinase_dom"/>
</dbReference>
<dbReference type="InterPro" id="IPR006290">
    <property type="entry name" value="CztS_silS_copS"/>
</dbReference>
<evidence type="ECO:0000256" key="2">
    <source>
        <dbReference type="ARBA" id="ARBA00004429"/>
    </source>
</evidence>
<organism evidence="17 18">
    <name type="scientific">Polaromonas naphthalenivorans (strain CJ2)</name>
    <dbReference type="NCBI Taxonomy" id="365044"/>
    <lineage>
        <taxon>Bacteria</taxon>
        <taxon>Pseudomonadati</taxon>
        <taxon>Pseudomonadota</taxon>
        <taxon>Betaproteobacteria</taxon>
        <taxon>Burkholderiales</taxon>
        <taxon>Comamonadaceae</taxon>
        <taxon>Polaromonas</taxon>
    </lineage>
</organism>
<comment type="subcellular location">
    <subcellularLocation>
        <location evidence="2">Cell inner membrane</location>
        <topology evidence="2">Multi-pass membrane protein</topology>
    </subcellularLocation>
</comment>
<dbReference type="PANTHER" id="PTHR45436">
    <property type="entry name" value="SENSOR HISTIDINE KINASE YKOH"/>
    <property type="match status" value="1"/>
</dbReference>
<evidence type="ECO:0000259" key="16">
    <source>
        <dbReference type="PROSITE" id="PS50885"/>
    </source>
</evidence>
<evidence type="ECO:0000256" key="11">
    <source>
        <dbReference type="ARBA" id="ARBA00022989"/>
    </source>
</evidence>
<comment type="function">
    <text evidence="14">Member of a two-component regulatory system.</text>
</comment>
<dbReference type="SMART" id="SM00388">
    <property type="entry name" value="HisKA"/>
    <property type="match status" value="1"/>
</dbReference>
<geneLocation type="plasmid" evidence="17 18">
    <name>pPNAP02</name>
</geneLocation>
<evidence type="ECO:0000256" key="5">
    <source>
        <dbReference type="ARBA" id="ARBA00022553"/>
    </source>
</evidence>
<dbReference type="Gene3D" id="6.10.340.10">
    <property type="match status" value="1"/>
</dbReference>
<feature type="transmembrane region" description="Helical" evidence="14">
    <location>
        <begin position="156"/>
        <end position="179"/>
    </location>
</feature>
<dbReference type="InterPro" id="IPR036890">
    <property type="entry name" value="HATPase_C_sf"/>
</dbReference>
<dbReference type="HOGENOM" id="CLU_000445_89_6_4"/>
<gene>
    <name evidence="17" type="ordered locus">Pnap_4557</name>
</gene>
<dbReference type="GO" id="GO:0000155">
    <property type="term" value="F:phosphorelay sensor kinase activity"/>
    <property type="evidence" value="ECO:0007669"/>
    <property type="project" value="InterPro"/>
</dbReference>
<accession>A1VW01</accession>
<keyword evidence="7 14" id="KW-0812">Transmembrane</keyword>
<dbReference type="InterPro" id="IPR003661">
    <property type="entry name" value="HisK_dim/P_dom"/>
</dbReference>
<dbReference type="Gene3D" id="1.10.287.130">
    <property type="match status" value="1"/>
</dbReference>
<keyword evidence="18" id="KW-1185">Reference proteome</keyword>
<dbReference type="SUPFAM" id="SSF55874">
    <property type="entry name" value="ATPase domain of HSP90 chaperone/DNA topoisomerase II/histidine kinase"/>
    <property type="match status" value="1"/>
</dbReference>
<dbReference type="FunFam" id="3.30.565.10:FF:000006">
    <property type="entry name" value="Sensor histidine kinase WalK"/>
    <property type="match status" value="1"/>
</dbReference>